<proteinExistence type="predicted"/>
<protein>
    <submittedName>
        <fullName evidence="1">Uncharacterized protein</fullName>
    </submittedName>
</protein>
<accession>A0A640V4V8</accession>
<dbReference type="EMBL" id="BLIR01000003">
    <property type="protein sequence ID" value="GFE41166.1"/>
    <property type="molecule type" value="Genomic_DNA"/>
</dbReference>
<reference evidence="1 2" key="1">
    <citation type="submission" date="2019-12" db="EMBL/GenBank/DDBJ databases">
        <title>Whole genome shotgun sequence of Streptomyces tubercidicus NBRC 13090.</title>
        <authorList>
            <person name="Ichikawa N."/>
            <person name="Kimura A."/>
            <person name="Kitahashi Y."/>
            <person name="Komaki H."/>
            <person name="Tamura T."/>
        </authorList>
    </citation>
    <scope>NUCLEOTIDE SEQUENCE [LARGE SCALE GENOMIC DNA]</scope>
    <source>
        <strain evidence="1 2">NBRC 13090</strain>
    </source>
</reference>
<sequence length="84" mass="9286">MQPQPVPYRVIPLRPWLKELFHGPPASPQVGILKRSVSRAVGFRSHRYGAGEAGGELPGRRAPPVWGKALQELEVPDRLAGELR</sequence>
<dbReference type="AlphaFoldDB" id="A0A640V4V8"/>
<organism evidence="1 2">
    <name type="scientific">Streptomyces tubercidicus</name>
    <dbReference type="NCBI Taxonomy" id="47759"/>
    <lineage>
        <taxon>Bacteria</taxon>
        <taxon>Bacillati</taxon>
        <taxon>Actinomycetota</taxon>
        <taxon>Actinomycetes</taxon>
        <taxon>Kitasatosporales</taxon>
        <taxon>Streptomycetaceae</taxon>
        <taxon>Streptomyces</taxon>
    </lineage>
</organism>
<dbReference type="Proteomes" id="UP000431826">
    <property type="component" value="Unassembled WGS sequence"/>
</dbReference>
<comment type="caution">
    <text evidence="1">The sequence shown here is derived from an EMBL/GenBank/DDBJ whole genome shotgun (WGS) entry which is preliminary data.</text>
</comment>
<evidence type="ECO:0000313" key="1">
    <source>
        <dbReference type="EMBL" id="GFE41166.1"/>
    </source>
</evidence>
<evidence type="ECO:0000313" key="2">
    <source>
        <dbReference type="Proteomes" id="UP000431826"/>
    </source>
</evidence>
<gene>
    <name evidence="1" type="ORF">Stube_58390</name>
</gene>
<keyword evidence="2" id="KW-1185">Reference proteome</keyword>
<name>A0A640V4V8_9ACTN</name>